<dbReference type="EMBL" id="UOGI01000096">
    <property type="protein sequence ID" value="VAX30994.1"/>
    <property type="molecule type" value="Genomic_DNA"/>
</dbReference>
<dbReference type="Pfam" id="PF06414">
    <property type="entry name" value="Zeta_toxin"/>
    <property type="match status" value="1"/>
</dbReference>
<dbReference type="GO" id="GO:0005524">
    <property type="term" value="F:ATP binding"/>
    <property type="evidence" value="ECO:0007669"/>
    <property type="project" value="UniProtKB-KW"/>
</dbReference>
<dbReference type="AlphaFoldDB" id="A0A3B1D499"/>
<evidence type="ECO:0000256" key="1">
    <source>
        <dbReference type="ARBA" id="ARBA00022741"/>
    </source>
</evidence>
<dbReference type="Gene3D" id="3.40.50.300">
    <property type="entry name" value="P-loop containing nucleotide triphosphate hydrolases"/>
    <property type="match status" value="1"/>
</dbReference>
<evidence type="ECO:0000256" key="2">
    <source>
        <dbReference type="ARBA" id="ARBA00022840"/>
    </source>
</evidence>
<dbReference type="PANTHER" id="PTHR39206">
    <property type="entry name" value="SLL8004 PROTEIN"/>
    <property type="match status" value="1"/>
</dbReference>
<gene>
    <name evidence="4" type="ORF">MNBD_NITROSPIRAE03-1945</name>
</gene>
<keyword evidence="2" id="KW-0067">ATP-binding</keyword>
<organism evidence="4">
    <name type="scientific">hydrothermal vent metagenome</name>
    <dbReference type="NCBI Taxonomy" id="652676"/>
    <lineage>
        <taxon>unclassified sequences</taxon>
        <taxon>metagenomes</taxon>
        <taxon>ecological metagenomes</taxon>
    </lineage>
</organism>
<protein>
    <recommendedName>
        <fullName evidence="3">Zeta toxin domain-containing protein</fullName>
    </recommendedName>
</protein>
<accession>A0A3B1D499</accession>
<dbReference type="InterPro" id="IPR010488">
    <property type="entry name" value="Zeta_toxin_domain"/>
</dbReference>
<evidence type="ECO:0000313" key="4">
    <source>
        <dbReference type="EMBL" id="VAX30994.1"/>
    </source>
</evidence>
<reference evidence="4" key="1">
    <citation type="submission" date="2018-06" db="EMBL/GenBank/DDBJ databases">
        <authorList>
            <person name="Zhirakovskaya E."/>
        </authorList>
    </citation>
    <scope>NUCLEOTIDE SEQUENCE</scope>
</reference>
<dbReference type="SUPFAM" id="SSF52540">
    <property type="entry name" value="P-loop containing nucleoside triphosphate hydrolases"/>
    <property type="match status" value="1"/>
</dbReference>
<name>A0A3B1D499_9ZZZZ</name>
<sequence>MTDLKQLWVLAGGNGAGKTTFYDNFLAPKGIKPVSADLIAKVIDPENPEKVGYESAELARQIREDIIEQGIAFCYETVFSHVSKVDFLAKAKAMGYEVILVYIHLKTSELNEARVNQRINSGGHSVPVNKIHSRIPRTMKNIALALPLTDEARFLDNSSRDNPFQQVVIVRKGRCKWKVNPRPQWAVDIINDTEEGRRRH</sequence>
<dbReference type="GO" id="GO:0016301">
    <property type="term" value="F:kinase activity"/>
    <property type="evidence" value="ECO:0007669"/>
    <property type="project" value="InterPro"/>
</dbReference>
<evidence type="ECO:0000259" key="3">
    <source>
        <dbReference type="Pfam" id="PF06414"/>
    </source>
</evidence>
<dbReference type="InterPro" id="IPR027417">
    <property type="entry name" value="P-loop_NTPase"/>
</dbReference>
<keyword evidence="1" id="KW-0547">Nucleotide-binding</keyword>
<proteinExistence type="predicted"/>
<feature type="domain" description="Zeta toxin" evidence="3">
    <location>
        <begin position="7"/>
        <end position="139"/>
    </location>
</feature>
<dbReference type="PANTHER" id="PTHR39206:SF1">
    <property type="entry name" value="SLL8004 PROTEIN"/>
    <property type="match status" value="1"/>
</dbReference>